<sequence>MDGLCPEVDQIVTSIGCTRIEEDSQEQELLHMLNWQEHCEKKNCYKKKNITISLVNDLKCQIKPNKQNKLPLFSKQMTGVLSND</sequence>
<evidence type="ECO:0000313" key="2">
    <source>
        <dbReference type="Proteomes" id="UP001164746"/>
    </source>
</evidence>
<dbReference type="EMBL" id="CP111014">
    <property type="protein sequence ID" value="WAQ99415.1"/>
    <property type="molecule type" value="Genomic_DNA"/>
</dbReference>
<organism evidence="1 2">
    <name type="scientific">Mya arenaria</name>
    <name type="common">Soft-shell clam</name>
    <dbReference type="NCBI Taxonomy" id="6604"/>
    <lineage>
        <taxon>Eukaryota</taxon>
        <taxon>Metazoa</taxon>
        <taxon>Spiralia</taxon>
        <taxon>Lophotrochozoa</taxon>
        <taxon>Mollusca</taxon>
        <taxon>Bivalvia</taxon>
        <taxon>Autobranchia</taxon>
        <taxon>Heteroconchia</taxon>
        <taxon>Euheterodonta</taxon>
        <taxon>Imparidentia</taxon>
        <taxon>Neoheterodontei</taxon>
        <taxon>Myida</taxon>
        <taxon>Myoidea</taxon>
        <taxon>Myidae</taxon>
        <taxon>Mya</taxon>
    </lineage>
</organism>
<gene>
    <name evidence="1" type="ORF">MAR_023788</name>
</gene>
<dbReference type="Proteomes" id="UP001164746">
    <property type="component" value="Chromosome 3"/>
</dbReference>
<evidence type="ECO:0000313" key="1">
    <source>
        <dbReference type="EMBL" id="WAQ99415.1"/>
    </source>
</evidence>
<name>A0ABY7DST7_MYAAR</name>
<protein>
    <submittedName>
        <fullName evidence="1">Uncharacterized protein</fullName>
    </submittedName>
</protein>
<keyword evidence="2" id="KW-1185">Reference proteome</keyword>
<accession>A0ABY7DST7</accession>
<proteinExistence type="predicted"/>
<reference evidence="1" key="1">
    <citation type="submission" date="2022-11" db="EMBL/GenBank/DDBJ databases">
        <title>Centuries of genome instability and evolution in soft-shell clam transmissible cancer (bioRxiv).</title>
        <authorList>
            <person name="Hart S.F.M."/>
            <person name="Yonemitsu M.A."/>
            <person name="Giersch R.M."/>
            <person name="Beal B.F."/>
            <person name="Arriagada G."/>
            <person name="Davis B.W."/>
            <person name="Ostrander E.A."/>
            <person name="Goff S.P."/>
            <person name="Metzger M.J."/>
        </authorList>
    </citation>
    <scope>NUCLEOTIDE SEQUENCE</scope>
    <source>
        <strain evidence="1">MELC-2E11</strain>
        <tissue evidence="1">Siphon/mantle</tissue>
    </source>
</reference>